<dbReference type="Gene3D" id="3.30.200.150">
    <property type="match status" value="1"/>
</dbReference>
<accession>A0A6J4VES7</accession>
<sequence>MGDSRAPAAEPLPPGTSRVGATEAQTFLVGRFGAGVTDVEPVGGGAWSKAYAFRRDGAPFVARFGGYPDDFGKDRLAGRYASADLPIPAVTEIGRAYGGHYAISERMFGGYIDHLDGGQMRATLPSLFAALDAARAVDLSATTGYGSWDAEGVGAFSNWPAALLDVATDRPEDKGHGWRRRLETSAIGAERFDEAYAHLRSLAGFCPEERHLIHRDLIHFNVLVADNRISAVFDWGCALYGDFLYDLACFAFWSCWFPAWQDIDFREEAARHFAAIGLEVPHFDERFRCCQVHAGLDAQQFQALVGDWENLERAAGRTLAVARGEL</sequence>
<feature type="domain" description="Aminoglycoside phosphotransferase" evidence="1">
    <location>
        <begin position="75"/>
        <end position="273"/>
    </location>
</feature>
<protein>
    <recommendedName>
        <fullName evidence="1">Aminoglycoside phosphotransferase domain-containing protein</fullName>
    </recommendedName>
</protein>
<gene>
    <name evidence="2" type="ORF">AVDCRST_MAG49-4385</name>
</gene>
<evidence type="ECO:0000313" key="2">
    <source>
        <dbReference type="EMBL" id="CAA9577329.1"/>
    </source>
</evidence>
<proteinExistence type="predicted"/>
<dbReference type="InterPro" id="IPR011009">
    <property type="entry name" value="Kinase-like_dom_sf"/>
</dbReference>
<dbReference type="Pfam" id="PF01636">
    <property type="entry name" value="APH"/>
    <property type="match status" value="1"/>
</dbReference>
<evidence type="ECO:0000259" key="1">
    <source>
        <dbReference type="Pfam" id="PF01636"/>
    </source>
</evidence>
<dbReference type="SUPFAM" id="SSF56112">
    <property type="entry name" value="Protein kinase-like (PK-like)"/>
    <property type="match status" value="1"/>
</dbReference>
<dbReference type="AlphaFoldDB" id="A0A6J4VES7"/>
<dbReference type="EMBL" id="CADCWG010000311">
    <property type="protein sequence ID" value="CAA9577329.1"/>
    <property type="molecule type" value="Genomic_DNA"/>
</dbReference>
<dbReference type="Gene3D" id="3.90.1200.10">
    <property type="match status" value="1"/>
</dbReference>
<dbReference type="InterPro" id="IPR002575">
    <property type="entry name" value="Aminoglycoside_PTrfase"/>
</dbReference>
<name>A0A6J4VES7_9BACT</name>
<organism evidence="2">
    <name type="scientific">uncultured Thermomicrobiales bacterium</name>
    <dbReference type="NCBI Taxonomy" id="1645740"/>
    <lineage>
        <taxon>Bacteria</taxon>
        <taxon>Pseudomonadati</taxon>
        <taxon>Thermomicrobiota</taxon>
        <taxon>Thermomicrobia</taxon>
        <taxon>Thermomicrobiales</taxon>
        <taxon>environmental samples</taxon>
    </lineage>
</organism>
<reference evidence="2" key="1">
    <citation type="submission" date="2020-02" db="EMBL/GenBank/DDBJ databases">
        <authorList>
            <person name="Meier V. D."/>
        </authorList>
    </citation>
    <scope>NUCLEOTIDE SEQUENCE</scope>
    <source>
        <strain evidence="2">AVDCRST_MAG49</strain>
    </source>
</reference>